<keyword evidence="6" id="KW-0067">ATP-binding</keyword>
<feature type="domain" description="GHMP kinase N-terminal" evidence="9">
    <location>
        <begin position="103"/>
        <end position="192"/>
    </location>
</feature>
<name>A0A6J6RVJ2_9ZZZZ</name>
<dbReference type="PANTHER" id="PTHR10457">
    <property type="entry name" value="MEVALONATE KINASE/GALACTOKINASE"/>
    <property type="match status" value="1"/>
</dbReference>
<gene>
    <name evidence="12" type="ORF">UFOPK2761_00204</name>
</gene>
<dbReference type="GO" id="GO:0005829">
    <property type="term" value="C:cytosol"/>
    <property type="evidence" value="ECO:0007669"/>
    <property type="project" value="TreeGrafter"/>
</dbReference>
<dbReference type="PROSITE" id="PS00627">
    <property type="entry name" value="GHMP_KINASES_ATP"/>
    <property type="match status" value="1"/>
</dbReference>
<dbReference type="InterPro" id="IPR006204">
    <property type="entry name" value="GHMP_kinase_N_dom"/>
</dbReference>
<evidence type="ECO:0000256" key="5">
    <source>
        <dbReference type="ARBA" id="ARBA00022777"/>
    </source>
</evidence>
<reference evidence="12" key="1">
    <citation type="submission" date="2020-05" db="EMBL/GenBank/DDBJ databases">
        <authorList>
            <person name="Chiriac C."/>
            <person name="Salcher M."/>
            <person name="Ghai R."/>
            <person name="Kavagutti S V."/>
        </authorList>
    </citation>
    <scope>NUCLEOTIDE SEQUENCE</scope>
</reference>
<dbReference type="Pfam" id="PF00288">
    <property type="entry name" value="GHMP_kinases_N"/>
    <property type="match status" value="1"/>
</dbReference>
<dbReference type="InterPro" id="IPR020568">
    <property type="entry name" value="Ribosomal_Su5_D2-typ_SF"/>
</dbReference>
<dbReference type="InterPro" id="IPR036554">
    <property type="entry name" value="GHMP_kinase_C_sf"/>
</dbReference>
<dbReference type="Pfam" id="PF10509">
    <property type="entry name" value="GalKase_gal_bdg"/>
    <property type="match status" value="1"/>
</dbReference>
<comment type="similarity">
    <text evidence="1">Belongs to the GHMP kinase family. GalK subfamily.</text>
</comment>
<keyword evidence="4" id="KW-0547">Nucleotide-binding</keyword>
<feature type="domain" description="Galactokinase N-terminal" evidence="11">
    <location>
        <begin position="22"/>
        <end position="63"/>
    </location>
</feature>
<organism evidence="12">
    <name type="scientific">freshwater metagenome</name>
    <dbReference type="NCBI Taxonomy" id="449393"/>
    <lineage>
        <taxon>unclassified sequences</taxon>
        <taxon>metagenomes</taxon>
        <taxon>ecological metagenomes</taxon>
    </lineage>
</organism>
<dbReference type="PRINTS" id="PR00473">
    <property type="entry name" value="GALCTOKINASE"/>
</dbReference>
<dbReference type="Gene3D" id="3.30.230.10">
    <property type="match status" value="1"/>
</dbReference>
<evidence type="ECO:0000256" key="7">
    <source>
        <dbReference type="ARBA" id="ARBA00022842"/>
    </source>
</evidence>
<dbReference type="EMBL" id="CAEZYQ010000001">
    <property type="protein sequence ID" value="CAB4726680.1"/>
    <property type="molecule type" value="Genomic_DNA"/>
</dbReference>
<dbReference type="GO" id="GO:0005524">
    <property type="term" value="F:ATP binding"/>
    <property type="evidence" value="ECO:0007669"/>
    <property type="project" value="UniProtKB-KW"/>
</dbReference>
<feature type="domain" description="GHMP kinase C-terminal" evidence="10">
    <location>
        <begin position="300"/>
        <end position="380"/>
    </location>
</feature>
<evidence type="ECO:0000313" key="12">
    <source>
        <dbReference type="EMBL" id="CAB4726680.1"/>
    </source>
</evidence>
<dbReference type="Pfam" id="PF08544">
    <property type="entry name" value="GHMP_kinases_C"/>
    <property type="match status" value="1"/>
</dbReference>
<dbReference type="InterPro" id="IPR006203">
    <property type="entry name" value="GHMP_knse_ATP-bd_CS"/>
</dbReference>
<dbReference type="PROSITE" id="PS00106">
    <property type="entry name" value="GALACTOKINASE"/>
    <property type="match status" value="1"/>
</dbReference>
<dbReference type="Gene3D" id="3.30.70.890">
    <property type="entry name" value="GHMP kinase, C-terminal domain"/>
    <property type="match status" value="1"/>
</dbReference>
<keyword evidence="3" id="KW-0479">Metal-binding</keyword>
<evidence type="ECO:0000256" key="3">
    <source>
        <dbReference type="ARBA" id="ARBA00022723"/>
    </source>
</evidence>
<keyword evidence="5" id="KW-0418">Kinase</keyword>
<evidence type="ECO:0000256" key="4">
    <source>
        <dbReference type="ARBA" id="ARBA00022741"/>
    </source>
</evidence>
<dbReference type="NCBIfam" id="TIGR00131">
    <property type="entry name" value="gal_kin"/>
    <property type="match status" value="1"/>
</dbReference>
<dbReference type="InterPro" id="IPR000705">
    <property type="entry name" value="Galactokinase"/>
</dbReference>
<dbReference type="PIRSF" id="PIRSF000530">
    <property type="entry name" value="Galactokinase"/>
    <property type="match status" value="1"/>
</dbReference>
<dbReference type="InterPro" id="IPR014721">
    <property type="entry name" value="Ribsml_uS5_D2-typ_fold_subgr"/>
</dbReference>
<protein>
    <submittedName>
        <fullName evidence="12">Unannotated protein</fullName>
    </submittedName>
</protein>
<dbReference type="PRINTS" id="PR00959">
    <property type="entry name" value="MEVGALKINASE"/>
</dbReference>
<evidence type="ECO:0000256" key="1">
    <source>
        <dbReference type="ARBA" id="ARBA00006566"/>
    </source>
</evidence>
<dbReference type="GO" id="GO:0006012">
    <property type="term" value="P:galactose metabolic process"/>
    <property type="evidence" value="ECO:0007669"/>
    <property type="project" value="InterPro"/>
</dbReference>
<sequence length="403" mass="40781">MGFLAALDRGPSARAALEAMSGAPAQVIARAPGRVNLIGEHTDYNGGAVLPVALPHATWAVAAVRTDGRVRVRSLQRRHDEVAVELPSVAACGPGLSPTWAGYAVGVLWTLARAGVPVPGLDLVVDSTVPLGAGLSSSAALECAVGAAVLGVLGRPVAGADADLLVDAAVAAEQQVVGAPTGGMDQAVAVHGRAGHAVHLDFATGAAAARRLVALPLHERGLALLVTDTRVAHALADGGPDAEPVGYAARRADCEEAARLLGVPSLREAVPDAVEALPDGRPRRRARHVVSETARVAAFVAALERDDRRELGRLLAGSHASLRDDMEVSCPELDLAVTAATGAGALGARMTGGGFGGSTVALVDEQSLGQVAAAVDEAFEREGLAAPQHLVVEASDGASWSPV</sequence>
<dbReference type="FunFam" id="3.30.70.890:FF:000001">
    <property type="entry name" value="Galactokinase"/>
    <property type="match status" value="1"/>
</dbReference>
<dbReference type="AlphaFoldDB" id="A0A6J6RVJ2"/>
<accession>A0A6J6RVJ2</accession>
<dbReference type="InterPro" id="IPR013750">
    <property type="entry name" value="GHMP_kinase_C_dom"/>
</dbReference>
<dbReference type="InterPro" id="IPR006206">
    <property type="entry name" value="Mevalonate/galactokinase"/>
</dbReference>
<evidence type="ECO:0000256" key="2">
    <source>
        <dbReference type="ARBA" id="ARBA00022679"/>
    </source>
</evidence>
<evidence type="ECO:0000259" key="9">
    <source>
        <dbReference type="Pfam" id="PF00288"/>
    </source>
</evidence>
<keyword evidence="2" id="KW-0808">Transferase</keyword>
<dbReference type="SUPFAM" id="SSF54211">
    <property type="entry name" value="Ribosomal protein S5 domain 2-like"/>
    <property type="match status" value="1"/>
</dbReference>
<dbReference type="GO" id="GO:0004335">
    <property type="term" value="F:galactokinase activity"/>
    <property type="evidence" value="ECO:0007669"/>
    <property type="project" value="InterPro"/>
</dbReference>
<evidence type="ECO:0000259" key="11">
    <source>
        <dbReference type="Pfam" id="PF10509"/>
    </source>
</evidence>
<keyword evidence="8" id="KW-0119">Carbohydrate metabolism</keyword>
<keyword evidence="7" id="KW-0460">Magnesium</keyword>
<evidence type="ECO:0000259" key="10">
    <source>
        <dbReference type="Pfam" id="PF08544"/>
    </source>
</evidence>
<dbReference type="InterPro" id="IPR019539">
    <property type="entry name" value="GalKase_N"/>
</dbReference>
<dbReference type="PANTHER" id="PTHR10457:SF7">
    <property type="entry name" value="GALACTOKINASE-RELATED"/>
    <property type="match status" value="1"/>
</dbReference>
<evidence type="ECO:0000256" key="6">
    <source>
        <dbReference type="ARBA" id="ARBA00022840"/>
    </source>
</evidence>
<dbReference type="SUPFAM" id="SSF55060">
    <property type="entry name" value="GHMP Kinase, C-terminal domain"/>
    <property type="match status" value="1"/>
</dbReference>
<evidence type="ECO:0000256" key="8">
    <source>
        <dbReference type="ARBA" id="ARBA00023277"/>
    </source>
</evidence>
<dbReference type="InterPro" id="IPR019741">
    <property type="entry name" value="Galactokinase_CS"/>
</dbReference>
<dbReference type="GO" id="GO:0046872">
    <property type="term" value="F:metal ion binding"/>
    <property type="evidence" value="ECO:0007669"/>
    <property type="project" value="UniProtKB-KW"/>
</dbReference>
<proteinExistence type="inferred from homology"/>